<dbReference type="RefSeq" id="WP_407824804.1">
    <property type="nucleotide sequence ID" value="NZ_JBJLSN010000029.1"/>
</dbReference>
<keyword evidence="3" id="KW-0808">Transferase</keyword>
<gene>
    <name evidence="3" type="ORF">ACJ41P_19205</name>
</gene>
<protein>
    <submittedName>
        <fullName evidence="3">Glycosyltransferase family 2 protein</fullName>
        <ecNumber evidence="3">2.4.-.-</ecNumber>
    </submittedName>
</protein>
<dbReference type="PANTHER" id="PTHR43630:SF2">
    <property type="entry name" value="GLYCOSYLTRANSFERASE"/>
    <property type="match status" value="1"/>
</dbReference>
<keyword evidence="3" id="KW-0328">Glycosyltransferase</keyword>
<dbReference type="EC" id="2.4.-.-" evidence="3"/>
<feature type="domain" description="Glycosyltransferase 2-like" evidence="2">
    <location>
        <begin position="5"/>
        <end position="113"/>
    </location>
</feature>
<evidence type="ECO:0000313" key="4">
    <source>
        <dbReference type="Proteomes" id="UP001628281"/>
    </source>
</evidence>
<name>A0ABW8V9X3_9PROT</name>
<dbReference type="SUPFAM" id="SSF53448">
    <property type="entry name" value="Nucleotide-diphospho-sugar transferases"/>
    <property type="match status" value="1"/>
</dbReference>
<dbReference type="InterPro" id="IPR029044">
    <property type="entry name" value="Nucleotide-diphossugar_trans"/>
</dbReference>
<dbReference type="GO" id="GO:0016757">
    <property type="term" value="F:glycosyltransferase activity"/>
    <property type="evidence" value="ECO:0007669"/>
    <property type="project" value="UniProtKB-KW"/>
</dbReference>
<dbReference type="InterPro" id="IPR001173">
    <property type="entry name" value="Glyco_trans_2-like"/>
</dbReference>
<dbReference type="PANTHER" id="PTHR43630">
    <property type="entry name" value="POLY-BETA-1,6-N-ACETYL-D-GLUCOSAMINE SYNTHASE"/>
    <property type="match status" value="1"/>
</dbReference>
<reference evidence="3 4" key="1">
    <citation type="submission" date="2024-11" db="EMBL/GenBank/DDBJ databases">
        <title>Draft genome sequences of two bacteria associated to sugarcane roots in Colombia.</title>
        <authorList>
            <person name="Pardo-Diaz S."/>
            <person name="Masmela-Mendoza J."/>
            <person name="Delgadillo-Duran P."/>
            <person name="Bautista E.J."/>
            <person name="Rojas-Tapias D.F."/>
        </authorList>
    </citation>
    <scope>NUCLEOTIDE SEQUENCE [LARGE SCALE GENOMIC DNA]</scope>
    <source>
        <strain evidence="3 4">Ap18</strain>
    </source>
</reference>
<dbReference type="Proteomes" id="UP001628281">
    <property type="component" value="Unassembled WGS sequence"/>
</dbReference>
<dbReference type="Pfam" id="PF00535">
    <property type="entry name" value="Glycos_transf_2"/>
    <property type="match status" value="1"/>
</dbReference>
<proteinExistence type="inferred from homology"/>
<dbReference type="Gene3D" id="3.90.550.10">
    <property type="entry name" value="Spore Coat Polysaccharide Biosynthesis Protein SpsA, Chain A"/>
    <property type="match status" value="1"/>
</dbReference>
<dbReference type="EMBL" id="JBJLSN010000029">
    <property type="protein sequence ID" value="MFL7903270.1"/>
    <property type="molecule type" value="Genomic_DNA"/>
</dbReference>
<dbReference type="CDD" id="cd02511">
    <property type="entry name" value="Beta4Glucosyltransferase"/>
    <property type="match status" value="1"/>
</dbReference>
<comment type="caution">
    <text evidence="3">The sequence shown here is derived from an EMBL/GenBank/DDBJ whole genome shotgun (WGS) entry which is preliminary data.</text>
</comment>
<accession>A0ABW8V9X3</accession>
<evidence type="ECO:0000256" key="1">
    <source>
        <dbReference type="ARBA" id="ARBA00038494"/>
    </source>
</evidence>
<organism evidence="3 4">
    <name type="scientific">Azospirillum argentinense</name>
    <dbReference type="NCBI Taxonomy" id="2970906"/>
    <lineage>
        <taxon>Bacteria</taxon>
        <taxon>Pseudomonadati</taxon>
        <taxon>Pseudomonadota</taxon>
        <taxon>Alphaproteobacteria</taxon>
        <taxon>Rhodospirillales</taxon>
        <taxon>Azospirillaceae</taxon>
        <taxon>Azospirillum</taxon>
    </lineage>
</organism>
<sequence length="283" mass="31999">MIPVSVVVMTRNEAVNLPHCLSALDRFAERFVVDSGSTDGTPAIATATGARVVPFQWDERYPKKKQWCLDQLPFGQDWVLFVDADERLGGALVEEIAALMATGPRHAGYFIDGRPVFLGRRLRFGTGNRKLALFDRRKARFPPAPDLDVATMWEVEGHYQPVIDGTVGRLRHSLDHADDKPVAAWFERHARYADWEAALRSDGRMRELIGLESRARRWLKIGFNRLPARPLLVFLYEYVLRLGFLDGGPGLQHALARAFYYWQIGVKIADARRRAGLPASTDD</sequence>
<keyword evidence="4" id="KW-1185">Reference proteome</keyword>
<comment type="similarity">
    <text evidence="1">Belongs to the glycosyltransferase 2 family. WaaE/KdtX subfamily.</text>
</comment>
<evidence type="ECO:0000259" key="2">
    <source>
        <dbReference type="Pfam" id="PF00535"/>
    </source>
</evidence>
<evidence type="ECO:0000313" key="3">
    <source>
        <dbReference type="EMBL" id="MFL7903270.1"/>
    </source>
</evidence>